<reference evidence="2" key="1">
    <citation type="journal article" date="2020" name="Mol. Plant Microbe Interact.">
        <title>Genome Sequence of the Biocontrol Agent Coniothyrium minitans strain Conio (IMI 134523).</title>
        <authorList>
            <person name="Patel D."/>
            <person name="Shittu T.A."/>
            <person name="Baroncelli R."/>
            <person name="Muthumeenakshi S."/>
            <person name="Osborne T.H."/>
            <person name="Janganan T.K."/>
            <person name="Sreenivasaprasad S."/>
        </authorList>
    </citation>
    <scope>NUCLEOTIDE SEQUENCE</scope>
    <source>
        <strain evidence="2">Conio</strain>
    </source>
</reference>
<evidence type="ECO:0000313" key="2">
    <source>
        <dbReference type="EMBL" id="KAF9728773.1"/>
    </source>
</evidence>
<keyword evidence="1" id="KW-0732">Signal</keyword>
<name>A0A9P6G5B0_9PLEO</name>
<dbReference type="OrthoDB" id="5226619at2759"/>
<comment type="caution">
    <text evidence="2">The sequence shown here is derived from an EMBL/GenBank/DDBJ whole genome shotgun (WGS) entry which is preliminary data.</text>
</comment>
<feature type="signal peptide" evidence="1">
    <location>
        <begin position="1"/>
        <end position="17"/>
    </location>
</feature>
<dbReference type="AlphaFoldDB" id="A0A9P6G5B0"/>
<evidence type="ECO:0000256" key="1">
    <source>
        <dbReference type="SAM" id="SignalP"/>
    </source>
</evidence>
<sequence length="192" mass="20386">MYSKSFVALIAATAVSAAPAMKVARGDLQPWQITQLYTHTPSGRPGNDPHSTLNITIADPNTIPAGPSPTGQAVFPPTSANCSLQYLTNDDVPWGVEQPCTTDDNTKAYSTWSFTINKPADGGSAYASEKFDLVFQLVDHVRLPGQEVTKTFAGGDHFGIGDNMSGQCGGSGVCNWSLDETPYEVQQVEATA</sequence>
<proteinExistence type="predicted"/>
<accession>A0A9P6G5B0</accession>
<organism evidence="2 3">
    <name type="scientific">Paraphaeosphaeria minitans</name>
    <dbReference type="NCBI Taxonomy" id="565426"/>
    <lineage>
        <taxon>Eukaryota</taxon>
        <taxon>Fungi</taxon>
        <taxon>Dikarya</taxon>
        <taxon>Ascomycota</taxon>
        <taxon>Pezizomycotina</taxon>
        <taxon>Dothideomycetes</taxon>
        <taxon>Pleosporomycetidae</taxon>
        <taxon>Pleosporales</taxon>
        <taxon>Massarineae</taxon>
        <taxon>Didymosphaeriaceae</taxon>
        <taxon>Paraphaeosphaeria</taxon>
    </lineage>
</organism>
<evidence type="ECO:0000313" key="3">
    <source>
        <dbReference type="Proteomes" id="UP000756921"/>
    </source>
</evidence>
<dbReference type="EMBL" id="WJXW01000018">
    <property type="protein sequence ID" value="KAF9728773.1"/>
    <property type="molecule type" value="Genomic_DNA"/>
</dbReference>
<keyword evidence="3" id="KW-1185">Reference proteome</keyword>
<evidence type="ECO:0008006" key="4">
    <source>
        <dbReference type="Google" id="ProtNLM"/>
    </source>
</evidence>
<gene>
    <name evidence="2" type="ORF">PMIN01_13153</name>
</gene>
<protein>
    <recommendedName>
        <fullName evidence="4">Cell death in tomato 1</fullName>
    </recommendedName>
</protein>
<dbReference type="Proteomes" id="UP000756921">
    <property type="component" value="Unassembled WGS sequence"/>
</dbReference>
<feature type="chain" id="PRO_5040347382" description="Cell death in tomato 1" evidence="1">
    <location>
        <begin position="18"/>
        <end position="192"/>
    </location>
</feature>